<organism evidence="9 10">
    <name type="scientific">Achromobacter kerstersii</name>
    <dbReference type="NCBI Taxonomy" id="1353890"/>
    <lineage>
        <taxon>Bacteria</taxon>
        <taxon>Pseudomonadati</taxon>
        <taxon>Pseudomonadota</taxon>
        <taxon>Betaproteobacteria</taxon>
        <taxon>Burkholderiales</taxon>
        <taxon>Alcaligenaceae</taxon>
        <taxon>Achromobacter</taxon>
    </lineage>
</organism>
<evidence type="ECO:0000256" key="6">
    <source>
        <dbReference type="ARBA" id="ARBA00023136"/>
    </source>
</evidence>
<keyword evidence="5 8" id="KW-1133">Transmembrane helix</keyword>
<keyword evidence="10" id="KW-1185">Reference proteome</keyword>
<name>A0A6S7ARG2_9BURK</name>
<keyword evidence="6 8" id="KW-0472">Membrane</keyword>
<evidence type="ECO:0000256" key="3">
    <source>
        <dbReference type="ARBA" id="ARBA00022475"/>
    </source>
</evidence>
<reference evidence="9 10" key="1">
    <citation type="submission" date="2020-04" db="EMBL/GenBank/DDBJ databases">
        <authorList>
            <person name="De Canck E."/>
        </authorList>
    </citation>
    <scope>NUCLEOTIDE SEQUENCE [LARGE SCALE GENOMIC DNA]</scope>
    <source>
        <strain evidence="9 10">LMG 3441</strain>
    </source>
</reference>
<dbReference type="InterPro" id="IPR047695">
    <property type="entry name" value="T4SS_VirB10/PtlG"/>
</dbReference>
<dbReference type="InterPro" id="IPR042217">
    <property type="entry name" value="T4SS_VirB10/TrbI"/>
</dbReference>
<accession>A0A6S7ARG2</accession>
<dbReference type="NCBIfam" id="NF038091">
    <property type="entry name" value="T4SS_VirB10"/>
    <property type="match status" value="1"/>
</dbReference>
<dbReference type="AlphaFoldDB" id="A0A6S7ARG2"/>
<keyword evidence="3" id="KW-1003">Cell membrane</keyword>
<evidence type="ECO:0000313" key="10">
    <source>
        <dbReference type="Proteomes" id="UP000494269"/>
    </source>
</evidence>
<evidence type="ECO:0000256" key="2">
    <source>
        <dbReference type="ARBA" id="ARBA00010265"/>
    </source>
</evidence>
<dbReference type="Proteomes" id="UP000494269">
    <property type="component" value="Unassembled WGS sequence"/>
</dbReference>
<keyword evidence="4 8" id="KW-0812">Transmembrane</keyword>
<dbReference type="CDD" id="cd16429">
    <property type="entry name" value="VirB10"/>
    <property type="match status" value="1"/>
</dbReference>
<dbReference type="EMBL" id="CADIJQ010000024">
    <property type="protein sequence ID" value="CAB3744837.1"/>
    <property type="molecule type" value="Genomic_DNA"/>
</dbReference>
<dbReference type="RefSeq" id="WP_175172136.1">
    <property type="nucleotide sequence ID" value="NZ_CADIJQ010000024.1"/>
</dbReference>
<proteinExistence type="inferred from homology"/>
<evidence type="ECO:0000256" key="5">
    <source>
        <dbReference type="ARBA" id="ARBA00022989"/>
    </source>
</evidence>
<evidence type="ECO:0000256" key="8">
    <source>
        <dbReference type="SAM" id="Phobius"/>
    </source>
</evidence>
<comment type="subcellular location">
    <subcellularLocation>
        <location evidence="1">Cell membrane</location>
        <topology evidence="1">Single-pass membrane protein</topology>
    </subcellularLocation>
</comment>
<comment type="similarity">
    <text evidence="2">Belongs to the TrbI/VirB10 family.</text>
</comment>
<sequence length="390" mass="41707">MKFFKRRRLPGKTVDAVSEIEEHRAQMEGRGRPDLQGSARPRAPGARAFFVLVSLMALMVIGTVLWRALVVGASKEEETPSGLKPKIENNLPELRLRSESIPPPSPAASPTPAPTPLPPDGIPQLDKSFRLGEIVEQVVADPVTQRRLTSGLREAEDGGGEGQTNEKSSPPKREPDSGPMSDKLRPMKLTSTRADMLGNLDMLITQGVMIDCIQDTKLISAQAGMITCYAPQGIRSASGRVQLIDPGTKFVGYQQGVLAQGQPRIGVVWSRLETPKGVVIHLDSPGTGPLGEAGLDGHIDTHFAERFGGAILVSLISDFGSWASSRGGNNSGGSVSFNSTSDAAQDAVSTVLDNSINIPPTLFRNQGGRVGIYVARDLDFGSVYTLRPVR</sequence>
<evidence type="ECO:0000256" key="1">
    <source>
        <dbReference type="ARBA" id="ARBA00004162"/>
    </source>
</evidence>
<feature type="transmembrane region" description="Helical" evidence="8">
    <location>
        <begin position="48"/>
        <end position="69"/>
    </location>
</feature>
<feature type="compositionally biased region" description="Pro residues" evidence="7">
    <location>
        <begin position="101"/>
        <end position="121"/>
    </location>
</feature>
<evidence type="ECO:0000256" key="7">
    <source>
        <dbReference type="SAM" id="MobiDB-lite"/>
    </source>
</evidence>
<protein>
    <recommendedName>
        <fullName evidence="11">Type IV secretion system protein virB10</fullName>
    </recommendedName>
</protein>
<evidence type="ECO:0008006" key="11">
    <source>
        <dbReference type="Google" id="ProtNLM"/>
    </source>
</evidence>
<evidence type="ECO:0000313" key="9">
    <source>
        <dbReference type="EMBL" id="CAB3744837.1"/>
    </source>
</evidence>
<evidence type="ECO:0000256" key="4">
    <source>
        <dbReference type="ARBA" id="ARBA00022692"/>
    </source>
</evidence>
<dbReference type="Gene3D" id="2.40.128.260">
    <property type="entry name" value="Type IV secretion system, VirB10/TraB/TrbI"/>
    <property type="match status" value="2"/>
</dbReference>
<dbReference type="InterPro" id="IPR005498">
    <property type="entry name" value="T4SS_VirB10/TraB/TrbI"/>
</dbReference>
<feature type="region of interest" description="Disordered" evidence="7">
    <location>
        <begin position="96"/>
        <end position="125"/>
    </location>
</feature>
<feature type="region of interest" description="Disordered" evidence="7">
    <location>
        <begin position="145"/>
        <end position="188"/>
    </location>
</feature>
<dbReference type="GO" id="GO:0005886">
    <property type="term" value="C:plasma membrane"/>
    <property type="evidence" value="ECO:0007669"/>
    <property type="project" value="UniProtKB-SubCell"/>
</dbReference>
<dbReference type="Pfam" id="PF03743">
    <property type="entry name" value="TrbI"/>
    <property type="match status" value="1"/>
</dbReference>
<gene>
    <name evidence="9" type="ORF">LMG3441_06239</name>
</gene>